<reference evidence="1" key="2">
    <citation type="submission" date="2020-11" db="EMBL/GenBank/DDBJ databases">
        <authorList>
            <person name="McCartney M.A."/>
            <person name="Auch B."/>
            <person name="Kono T."/>
            <person name="Mallez S."/>
            <person name="Becker A."/>
            <person name="Gohl D.M."/>
            <person name="Silverstein K.A.T."/>
            <person name="Koren S."/>
            <person name="Bechman K.B."/>
            <person name="Herman A."/>
            <person name="Abrahante J.E."/>
            <person name="Garbe J."/>
        </authorList>
    </citation>
    <scope>NUCLEOTIDE SEQUENCE</scope>
    <source>
        <strain evidence="1">Duluth1</strain>
        <tissue evidence="1">Whole animal</tissue>
    </source>
</reference>
<sequence>MLMPMRCQLLMQKLRLKTVSCLLKRSDYRPIETLPSRIAYTSKTYERRTIWVRQWLARRPGLAKYAQLMNELKKAYAS</sequence>
<organism evidence="1 2">
    <name type="scientific">Dreissena polymorpha</name>
    <name type="common">Zebra mussel</name>
    <name type="synonym">Mytilus polymorpha</name>
    <dbReference type="NCBI Taxonomy" id="45954"/>
    <lineage>
        <taxon>Eukaryota</taxon>
        <taxon>Metazoa</taxon>
        <taxon>Spiralia</taxon>
        <taxon>Lophotrochozoa</taxon>
        <taxon>Mollusca</taxon>
        <taxon>Bivalvia</taxon>
        <taxon>Autobranchia</taxon>
        <taxon>Heteroconchia</taxon>
        <taxon>Euheterodonta</taxon>
        <taxon>Imparidentia</taxon>
        <taxon>Neoheterodontei</taxon>
        <taxon>Myida</taxon>
        <taxon>Dreissenoidea</taxon>
        <taxon>Dreissenidae</taxon>
        <taxon>Dreissena</taxon>
    </lineage>
</organism>
<proteinExistence type="predicted"/>
<reference evidence="1" key="1">
    <citation type="journal article" date="2019" name="bioRxiv">
        <title>The Genome of the Zebra Mussel, Dreissena polymorpha: A Resource for Invasive Species Research.</title>
        <authorList>
            <person name="McCartney M.A."/>
            <person name="Auch B."/>
            <person name="Kono T."/>
            <person name="Mallez S."/>
            <person name="Zhang Y."/>
            <person name="Obille A."/>
            <person name="Becker A."/>
            <person name="Abrahante J.E."/>
            <person name="Garbe J."/>
            <person name="Badalamenti J.P."/>
            <person name="Herman A."/>
            <person name="Mangelson H."/>
            <person name="Liachko I."/>
            <person name="Sullivan S."/>
            <person name="Sone E.D."/>
            <person name="Koren S."/>
            <person name="Silverstein K.A.T."/>
            <person name="Beckman K.B."/>
            <person name="Gohl D.M."/>
        </authorList>
    </citation>
    <scope>NUCLEOTIDE SEQUENCE</scope>
    <source>
        <strain evidence="1">Duluth1</strain>
        <tissue evidence="1">Whole animal</tissue>
    </source>
</reference>
<evidence type="ECO:0000313" key="2">
    <source>
        <dbReference type="Proteomes" id="UP000828390"/>
    </source>
</evidence>
<dbReference type="AlphaFoldDB" id="A0A9D4LSD6"/>
<comment type="caution">
    <text evidence="1">The sequence shown here is derived from an EMBL/GenBank/DDBJ whole genome shotgun (WGS) entry which is preliminary data.</text>
</comment>
<dbReference type="EMBL" id="JAIWYP010000002">
    <property type="protein sequence ID" value="KAH3862938.1"/>
    <property type="molecule type" value="Genomic_DNA"/>
</dbReference>
<evidence type="ECO:0000313" key="1">
    <source>
        <dbReference type="EMBL" id="KAH3862938.1"/>
    </source>
</evidence>
<accession>A0A9D4LSD6</accession>
<protein>
    <submittedName>
        <fullName evidence="1">Uncharacterized protein</fullName>
    </submittedName>
</protein>
<dbReference type="Proteomes" id="UP000828390">
    <property type="component" value="Unassembled WGS sequence"/>
</dbReference>
<keyword evidence="2" id="KW-1185">Reference proteome</keyword>
<gene>
    <name evidence="1" type="ORF">DPMN_025913</name>
</gene>
<name>A0A9D4LSD6_DREPO</name>